<dbReference type="Proteomes" id="UP000886355">
    <property type="component" value="Unassembled WGS sequence"/>
</dbReference>
<feature type="transmembrane region" description="Helical" evidence="2">
    <location>
        <begin position="150"/>
        <end position="172"/>
    </location>
</feature>
<keyword evidence="2" id="KW-0472">Membrane</keyword>
<organism evidence="3">
    <name type="scientific">Thermodesulforhabdus norvegica</name>
    <dbReference type="NCBI Taxonomy" id="39841"/>
    <lineage>
        <taxon>Bacteria</taxon>
        <taxon>Pseudomonadati</taxon>
        <taxon>Thermodesulfobacteriota</taxon>
        <taxon>Syntrophobacteria</taxon>
        <taxon>Syntrophobacterales</taxon>
        <taxon>Thermodesulforhabdaceae</taxon>
        <taxon>Thermodesulforhabdus</taxon>
    </lineage>
</organism>
<dbReference type="Pfam" id="PF14236">
    <property type="entry name" value="DruA"/>
    <property type="match status" value="1"/>
</dbReference>
<evidence type="ECO:0000256" key="2">
    <source>
        <dbReference type="SAM" id="Phobius"/>
    </source>
</evidence>
<feature type="compositionally biased region" description="Polar residues" evidence="1">
    <location>
        <begin position="92"/>
        <end position="103"/>
    </location>
</feature>
<proteinExistence type="predicted"/>
<dbReference type="EMBL" id="DQZW01000315">
    <property type="protein sequence ID" value="HDL90565.1"/>
    <property type="molecule type" value="Genomic_DNA"/>
</dbReference>
<evidence type="ECO:0000313" key="3">
    <source>
        <dbReference type="EMBL" id="HDL90565.1"/>
    </source>
</evidence>
<name>A0A7C0WWB1_9BACT</name>
<protein>
    <submittedName>
        <fullName evidence="3">DUF4338 domain-containing protein</fullName>
    </submittedName>
</protein>
<reference evidence="3" key="1">
    <citation type="journal article" date="2020" name="mSystems">
        <title>Genome- and Community-Level Interaction Insights into Carbon Utilization and Element Cycling Functions of Hydrothermarchaeota in Hydrothermal Sediment.</title>
        <authorList>
            <person name="Zhou Z."/>
            <person name="Liu Y."/>
            <person name="Xu W."/>
            <person name="Pan J."/>
            <person name="Luo Z.H."/>
            <person name="Li M."/>
        </authorList>
    </citation>
    <scope>NUCLEOTIDE SEQUENCE [LARGE SCALE GENOMIC DNA]</scope>
    <source>
        <strain evidence="3">HyVt-19</strain>
    </source>
</reference>
<comment type="caution">
    <text evidence="3">The sequence shown here is derived from an EMBL/GenBank/DDBJ whole genome shotgun (WGS) entry which is preliminary data.</text>
</comment>
<keyword evidence="2" id="KW-1133">Transmembrane helix</keyword>
<keyword evidence="2" id="KW-0812">Transmembrane</keyword>
<sequence length="295" mass="33853">MGINTPPIHYRYCGRLFTVVEMDIIRSLLSSEPRLNRVQLSRSVCEKLGWLRPDGRSKEMSCRVAMLRMEKDSLITLPPPIKGNGNKKNRRPSLTSASDPQQPISCSANNLGELLFQPVSTAQDSSLWNELIERYHYLGYKPLPGAQLRYLVFSGTHLLAVLGFGAAAWTLAPRDQFIGWSSEQRKGNLHLVVNNARFLILPWIHSHNLASRILANIAKRLPQDWQARYAYQPLLIETFVQKNRFRGTCYRAANWIHVGQTKGRGKLDRKNEYSLPVKDIFLYPLHKLFRRKLCS</sequence>
<feature type="region of interest" description="Disordered" evidence="1">
    <location>
        <begin position="76"/>
        <end position="103"/>
    </location>
</feature>
<dbReference type="AlphaFoldDB" id="A0A7C0WWB1"/>
<accession>A0A7C0WWB1</accession>
<dbReference type="InterPro" id="IPR025639">
    <property type="entry name" value="DruA"/>
</dbReference>
<evidence type="ECO:0000256" key="1">
    <source>
        <dbReference type="SAM" id="MobiDB-lite"/>
    </source>
</evidence>
<gene>
    <name evidence="3" type="ORF">ENG14_06650</name>
</gene>